<gene>
    <name evidence="2" type="ORF">FOZG_08034</name>
</gene>
<keyword evidence="1" id="KW-0472">Membrane</keyword>
<name>W9KG07_FUSOX</name>
<keyword evidence="1" id="KW-1133">Transmembrane helix</keyword>
<protein>
    <submittedName>
        <fullName evidence="2">Uncharacterized protein</fullName>
    </submittedName>
</protein>
<organism evidence="2">
    <name type="scientific">Fusarium oxysporum Fo47</name>
    <dbReference type="NCBI Taxonomy" id="660027"/>
    <lineage>
        <taxon>Eukaryota</taxon>
        <taxon>Fungi</taxon>
        <taxon>Dikarya</taxon>
        <taxon>Ascomycota</taxon>
        <taxon>Pezizomycotina</taxon>
        <taxon>Sordariomycetes</taxon>
        <taxon>Hypocreomycetidae</taxon>
        <taxon>Hypocreales</taxon>
        <taxon>Nectriaceae</taxon>
        <taxon>Fusarium</taxon>
        <taxon>Fusarium oxysporum species complex</taxon>
    </lineage>
</organism>
<keyword evidence="1" id="KW-0812">Transmembrane</keyword>
<dbReference type="Proteomes" id="UP000030766">
    <property type="component" value="Unassembled WGS sequence"/>
</dbReference>
<proteinExistence type="predicted"/>
<dbReference type="EMBL" id="JH717899">
    <property type="protein sequence ID" value="EWZ43337.1"/>
    <property type="molecule type" value="Genomic_DNA"/>
</dbReference>
<dbReference type="HOGENOM" id="CLU_2849817_0_0_1"/>
<feature type="transmembrane region" description="Helical" evidence="1">
    <location>
        <begin position="43"/>
        <end position="62"/>
    </location>
</feature>
<evidence type="ECO:0000256" key="1">
    <source>
        <dbReference type="SAM" id="Phobius"/>
    </source>
</evidence>
<evidence type="ECO:0000313" key="2">
    <source>
        <dbReference type="EMBL" id="EWZ43337.1"/>
    </source>
</evidence>
<accession>W9KG07</accession>
<reference evidence="2" key="1">
    <citation type="submission" date="2011-06" db="EMBL/GenBank/DDBJ databases">
        <title>The Genome Sequence of Fusarium oxysporum Fo47.</title>
        <authorList>
            <consortium name="The Broad Institute Genome Sequencing Platform"/>
            <person name="Ma L.-J."/>
            <person name="Gale L.R."/>
            <person name="Schwartz D.C."/>
            <person name="Zhou S."/>
            <person name="Corby-Kistler H."/>
            <person name="Young S.K."/>
            <person name="Zeng Q."/>
            <person name="Gargeya S."/>
            <person name="Fitzgerald M."/>
            <person name="Haas B."/>
            <person name="Abouelleil A."/>
            <person name="Alvarado L."/>
            <person name="Arachchi H.M."/>
            <person name="Berlin A."/>
            <person name="Brown A."/>
            <person name="Chapman S.B."/>
            <person name="Chen Z."/>
            <person name="Dunbar C."/>
            <person name="Freedman E."/>
            <person name="Gearin G."/>
            <person name="Gellesch M."/>
            <person name="Goldberg J."/>
            <person name="Griggs A."/>
            <person name="Gujja S."/>
            <person name="Heiman D."/>
            <person name="Howarth C."/>
            <person name="Larson L."/>
            <person name="Lui A."/>
            <person name="MacDonald P.J.P."/>
            <person name="Mehta T."/>
            <person name="Montmayeur A."/>
            <person name="Murphy C."/>
            <person name="Neiman D."/>
            <person name="Pearson M."/>
            <person name="Priest M."/>
            <person name="Roberts A."/>
            <person name="Saif S."/>
            <person name="Shea T."/>
            <person name="Shenoy N."/>
            <person name="Sisk P."/>
            <person name="Stolte C."/>
            <person name="Sykes S."/>
            <person name="Wortman J."/>
            <person name="Nusbaum C."/>
            <person name="Birren B."/>
        </authorList>
    </citation>
    <scope>NUCLEOTIDE SEQUENCE [LARGE SCALE GENOMIC DNA]</scope>
    <source>
        <strain evidence="2">Fo47</strain>
    </source>
</reference>
<sequence length="65" mass="7084">MGLFSRTEKTAEQRLADNAILVGAEIAAALPNTDRPWWKQAHLLRLNALLGICCLSAATVGYDDE</sequence>
<dbReference type="VEuPathDB" id="FungiDB:FOZG_08034"/>
<reference evidence="2" key="2">
    <citation type="submission" date="2012-06" db="EMBL/GenBank/DDBJ databases">
        <title>Annotation of the Genome Sequence of Fusarium oxysporum Fo47.</title>
        <authorList>
            <consortium name="The Broad Institute Genomics Platform"/>
            <person name="Ma L.-J."/>
            <person name="Corby-Kistler H."/>
            <person name="Broz K."/>
            <person name="Gale L.R."/>
            <person name="Jonkers W."/>
            <person name="O'Donnell K."/>
            <person name="Ploetz R."/>
            <person name="Steinberg C."/>
            <person name="Schwartz D.C."/>
            <person name="VanEtten H."/>
            <person name="Zhou S."/>
            <person name="Young S.K."/>
            <person name="Zeng Q."/>
            <person name="Gargeya S."/>
            <person name="Fitzgerald M."/>
            <person name="Abouelleil A."/>
            <person name="Alvarado L."/>
            <person name="Chapman S.B."/>
            <person name="Gainer-Dewar J."/>
            <person name="Goldberg J."/>
            <person name="Griggs A."/>
            <person name="Gujja S."/>
            <person name="Hansen M."/>
            <person name="Howarth C."/>
            <person name="Imamovic A."/>
            <person name="Ireland A."/>
            <person name="Larimer J."/>
            <person name="McCowan C."/>
            <person name="Murphy C."/>
            <person name="Pearson M."/>
            <person name="Poon T.W."/>
            <person name="Priest M."/>
            <person name="Roberts A."/>
            <person name="Saif S."/>
            <person name="Shea T."/>
            <person name="Sykes S."/>
            <person name="Wortman J."/>
            <person name="Nusbaum C."/>
            <person name="Birren B."/>
        </authorList>
    </citation>
    <scope>NUCLEOTIDE SEQUENCE</scope>
    <source>
        <strain evidence="2">Fo47</strain>
    </source>
</reference>
<dbReference type="AlphaFoldDB" id="W9KG07"/>